<evidence type="ECO:0000313" key="1">
    <source>
        <dbReference type="EMBL" id="KAI8046226.1"/>
    </source>
</evidence>
<evidence type="ECO:0000313" key="2">
    <source>
        <dbReference type="Proteomes" id="UP001059596"/>
    </source>
</evidence>
<keyword evidence="2" id="KW-1185">Reference proteome</keyword>
<gene>
    <name evidence="1" type="ORF">M5D96_002427</name>
</gene>
<protein>
    <submittedName>
        <fullName evidence="1">Uncharacterized protein</fullName>
    </submittedName>
</protein>
<dbReference type="EMBL" id="JAMKOV010000001">
    <property type="protein sequence ID" value="KAI8046226.1"/>
    <property type="molecule type" value="Genomic_DNA"/>
</dbReference>
<name>A0A9P9YZX6_9MUSC</name>
<accession>A0A9P9YZX6</accession>
<organism evidence="1 2">
    <name type="scientific">Drosophila gunungcola</name>
    <name type="common">fruit fly</name>
    <dbReference type="NCBI Taxonomy" id="103775"/>
    <lineage>
        <taxon>Eukaryota</taxon>
        <taxon>Metazoa</taxon>
        <taxon>Ecdysozoa</taxon>
        <taxon>Arthropoda</taxon>
        <taxon>Hexapoda</taxon>
        <taxon>Insecta</taxon>
        <taxon>Pterygota</taxon>
        <taxon>Neoptera</taxon>
        <taxon>Endopterygota</taxon>
        <taxon>Diptera</taxon>
        <taxon>Brachycera</taxon>
        <taxon>Muscomorpha</taxon>
        <taxon>Ephydroidea</taxon>
        <taxon>Drosophilidae</taxon>
        <taxon>Drosophila</taxon>
        <taxon>Sophophora</taxon>
    </lineage>
</organism>
<comment type="caution">
    <text evidence="1">The sequence shown here is derived from an EMBL/GenBank/DDBJ whole genome shotgun (WGS) entry which is preliminary data.</text>
</comment>
<dbReference type="Proteomes" id="UP001059596">
    <property type="component" value="Chromosome 3R"/>
</dbReference>
<dbReference type="AlphaFoldDB" id="A0A9P9YZX6"/>
<proteinExistence type="predicted"/>
<reference evidence="1" key="1">
    <citation type="journal article" date="2023" name="Genome Biol. Evol.">
        <title>Long-read-based Genome Assembly of Drosophila gunungcola Reveals Fewer Chemosensory Genes in Flower-breeding Species.</title>
        <authorList>
            <person name="Negi A."/>
            <person name="Liao B.Y."/>
            <person name="Yeh S.D."/>
        </authorList>
    </citation>
    <scope>NUCLEOTIDE SEQUENCE</scope>
    <source>
        <strain evidence="1">Sukarami</strain>
    </source>
</reference>
<sequence length="65" mass="7571">MFSNRSPNWRRCRSTFTTDATMRSPMLSSLSFMWLLCMRPSRSTPTSTKAPNCVTFVTAPEFWEK</sequence>